<keyword evidence="2" id="KW-1185">Reference proteome</keyword>
<gene>
    <name evidence="1" type="ORF">LENED_003432</name>
</gene>
<evidence type="ECO:0000313" key="1">
    <source>
        <dbReference type="EMBL" id="GAW01817.1"/>
    </source>
</evidence>
<protein>
    <submittedName>
        <fullName evidence="1">Uncharacterized protein</fullName>
    </submittedName>
</protein>
<proteinExistence type="predicted"/>
<name>A0A1Q3E3H9_LENED</name>
<comment type="caution">
    <text evidence="1">The sequence shown here is derived from an EMBL/GenBank/DDBJ whole genome shotgun (WGS) entry which is preliminary data.</text>
</comment>
<organism evidence="1 2">
    <name type="scientific">Lentinula edodes</name>
    <name type="common">Shiitake mushroom</name>
    <name type="synonym">Lentinus edodes</name>
    <dbReference type="NCBI Taxonomy" id="5353"/>
    <lineage>
        <taxon>Eukaryota</taxon>
        <taxon>Fungi</taxon>
        <taxon>Dikarya</taxon>
        <taxon>Basidiomycota</taxon>
        <taxon>Agaricomycotina</taxon>
        <taxon>Agaricomycetes</taxon>
        <taxon>Agaricomycetidae</taxon>
        <taxon>Agaricales</taxon>
        <taxon>Marasmiineae</taxon>
        <taxon>Omphalotaceae</taxon>
        <taxon>Lentinula</taxon>
    </lineage>
</organism>
<dbReference type="AlphaFoldDB" id="A0A1Q3E3H9"/>
<reference evidence="1 2" key="2">
    <citation type="submission" date="2017-02" db="EMBL/GenBank/DDBJ databases">
        <title>A genome survey and senescence transcriptome analysis in Lentinula edodes.</title>
        <authorList>
            <person name="Sakamoto Y."/>
            <person name="Nakade K."/>
            <person name="Sato S."/>
            <person name="Yoshida Y."/>
            <person name="Miyazaki K."/>
            <person name="Natsume S."/>
            <person name="Konno N."/>
        </authorList>
    </citation>
    <scope>NUCLEOTIDE SEQUENCE [LARGE SCALE GENOMIC DNA]</scope>
    <source>
        <strain evidence="1 2">NBRC 111202</strain>
    </source>
</reference>
<dbReference type="EMBL" id="BDGU01000074">
    <property type="protein sequence ID" value="GAW01817.1"/>
    <property type="molecule type" value="Genomic_DNA"/>
</dbReference>
<reference evidence="1 2" key="1">
    <citation type="submission" date="2016-08" db="EMBL/GenBank/DDBJ databases">
        <authorList>
            <consortium name="Lentinula edodes genome sequencing consortium"/>
            <person name="Sakamoto Y."/>
            <person name="Nakade K."/>
            <person name="Sato S."/>
            <person name="Yoshida Y."/>
            <person name="Miyazaki K."/>
            <person name="Natsume S."/>
            <person name="Konno N."/>
        </authorList>
    </citation>
    <scope>NUCLEOTIDE SEQUENCE [LARGE SCALE GENOMIC DNA]</scope>
    <source>
        <strain evidence="1 2">NBRC 111202</strain>
    </source>
</reference>
<accession>A0A1Q3E3H9</accession>
<sequence>MITDSCKEFIESGWRDPDIAPKTLRIVLLVELENQKELGELMNAMGKQDPGAENLCNPSARGSIAHHCRGLCLPSMREMRETRETREMRRTMRVWKVRIYHL</sequence>
<dbReference type="Proteomes" id="UP000188533">
    <property type="component" value="Unassembled WGS sequence"/>
</dbReference>
<evidence type="ECO:0000313" key="2">
    <source>
        <dbReference type="Proteomes" id="UP000188533"/>
    </source>
</evidence>